<accession>A0ABW7BLH2</accession>
<proteinExistence type="predicted"/>
<protein>
    <submittedName>
        <fullName evidence="2">Uncharacterized protein</fullName>
    </submittedName>
</protein>
<sequence length="42" mass="4496">MRATVEQEDGSAAAGPPAPLKPARGFPTTSYNLGEWLYLQCT</sequence>
<evidence type="ECO:0000313" key="2">
    <source>
        <dbReference type="EMBL" id="MFG3016775.1"/>
    </source>
</evidence>
<gene>
    <name evidence="2" type="ORF">ACGFZB_41255</name>
</gene>
<evidence type="ECO:0000256" key="1">
    <source>
        <dbReference type="SAM" id="MobiDB-lite"/>
    </source>
</evidence>
<dbReference type="EMBL" id="JBICYV010000035">
    <property type="protein sequence ID" value="MFG3016775.1"/>
    <property type="molecule type" value="Genomic_DNA"/>
</dbReference>
<organism evidence="2 3">
    <name type="scientific">Streptomyces cinerochromogenes</name>
    <dbReference type="NCBI Taxonomy" id="66422"/>
    <lineage>
        <taxon>Bacteria</taxon>
        <taxon>Bacillati</taxon>
        <taxon>Actinomycetota</taxon>
        <taxon>Actinomycetes</taxon>
        <taxon>Kitasatosporales</taxon>
        <taxon>Streptomycetaceae</taxon>
        <taxon>Streptomyces</taxon>
    </lineage>
</organism>
<feature type="region of interest" description="Disordered" evidence="1">
    <location>
        <begin position="1"/>
        <end position="26"/>
    </location>
</feature>
<evidence type="ECO:0000313" key="3">
    <source>
        <dbReference type="Proteomes" id="UP001604267"/>
    </source>
</evidence>
<dbReference type="RefSeq" id="WP_392825880.1">
    <property type="nucleotide sequence ID" value="NZ_JBICYV010000035.1"/>
</dbReference>
<dbReference type="Proteomes" id="UP001604267">
    <property type="component" value="Unassembled WGS sequence"/>
</dbReference>
<comment type="caution">
    <text evidence="2">The sequence shown here is derived from an EMBL/GenBank/DDBJ whole genome shotgun (WGS) entry which is preliminary data.</text>
</comment>
<keyword evidence="3" id="KW-1185">Reference proteome</keyword>
<reference evidence="2 3" key="1">
    <citation type="submission" date="2024-10" db="EMBL/GenBank/DDBJ databases">
        <title>The Natural Products Discovery Center: Release of the First 8490 Sequenced Strains for Exploring Actinobacteria Biosynthetic Diversity.</title>
        <authorList>
            <person name="Kalkreuter E."/>
            <person name="Kautsar S.A."/>
            <person name="Yang D."/>
            <person name="Bader C.D."/>
            <person name="Teijaro C.N."/>
            <person name="Fluegel L."/>
            <person name="Davis C.M."/>
            <person name="Simpson J.R."/>
            <person name="Lauterbach L."/>
            <person name="Steele A.D."/>
            <person name="Gui C."/>
            <person name="Meng S."/>
            <person name="Li G."/>
            <person name="Viehrig K."/>
            <person name="Ye F."/>
            <person name="Su P."/>
            <person name="Kiefer A.F."/>
            <person name="Nichols A."/>
            <person name="Cepeda A.J."/>
            <person name="Yan W."/>
            <person name="Fan B."/>
            <person name="Jiang Y."/>
            <person name="Adhikari A."/>
            <person name="Zheng C.-J."/>
            <person name="Schuster L."/>
            <person name="Cowan T.M."/>
            <person name="Smanski M.J."/>
            <person name="Chevrette M.G."/>
            <person name="De Carvalho L.P.S."/>
            <person name="Shen B."/>
        </authorList>
    </citation>
    <scope>NUCLEOTIDE SEQUENCE [LARGE SCALE GENOMIC DNA]</scope>
    <source>
        <strain evidence="2 3">NPDC048320</strain>
    </source>
</reference>
<name>A0ABW7BLH2_9ACTN</name>